<dbReference type="Gene3D" id="3.40.50.410">
    <property type="entry name" value="von Willebrand factor, type A domain"/>
    <property type="match status" value="1"/>
</dbReference>
<gene>
    <name evidence="3" type="ORF">LCGC14_2288240</name>
</gene>
<sequence>DGDSNPADQHGNSAGNGDDDKGDEDDAGGSGGDGTDDDGGGNGDGDEDDDQDGDGGGFPSQPQNRSPGERRRAFQNGLQGESDLEDLADKLRERIEQHSTQDVTAHRDRWAPNPDAVELDHWATPHKRGSSEYQAISDRVRPQVSVMRSRLRVQLQTDAEDHIEGDKEGGSVDAATLYSLRLGNKRIFSRRIPGDVLDTAVSMLIDQSGSMHERCKYTRAAESAIALGETLDSFAIPFEVVGFDNDYDHRVEREGPYTRYAPFNYVVYKSFAERYKNVRERFAGIYAGAYNIDGEAVLAVARRLAVRPEQRKIMFVLSDGIPHGGMWEHAPVVVWHLGEAVRIVARSGIEIYGIGIDSDCVEEFYTPKNGSAHVVVEDIDELATQVVKLLSGSLMRRAA</sequence>
<dbReference type="InterPro" id="IPR002035">
    <property type="entry name" value="VWF_A"/>
</dbReference>
<protein>
    <recommendedName>
        <fullName evidence="2">VWFA domain-containing protein</fullName>
    </recommendedName>
</protein>
<feature type="compositionally biased region" description="Acidic residues" evidence="1">
    <location>
        <begin position="34"/>
        <end position="53"/>
    </location>
</feature>
<name>A0A0F9F4J1_9ZZZZ</name>
<dbReference type="SUPFAM" id="SSF53300">
    <property type="entry name" value="vWA-like"/>
    <property type="match status" value="1"/>
</dbReference>
<evidence type="ECO:0000256" key="1">
    <source>
        <dbReference type="SAM" id="MobiDB-lite"/>
    </source>
</evidence>
<accession>A0A0F9F4J1</accession>
<proteinExistence type="predicted"/>
<dbReference type="Pfam" id="PF11775">
    <property type="entry name" value="CobT_C"/>
    <property type="match status" value="1"/>
</dbReference>
<dbReference type="InterPro" id="IPR051928">
    <property type="entry name" value="NorD/CobT"/>
</dbReference>
<organism evidence="3">
    <name type="scientific">marine sediment metagenome</name>
    <dbReference type="NCBI Taxonomy" id="412755"/>
    <lineage>
        <taxon>unclassified sequences</taxon>
        <taxon>metagenomes</taxon>
        <taxon>ecological metagenomes</taxon>
    </lineage>
</organism>
<feature type="domain" description="VWFA" evidence="2">
    <location>
        <begin position="200"/>
        <end position="390"/>
    </location>
</feature>
<dbReference type="PROSITE" id="PS50234">
    <property type="entry name" value="VWFA"/>
    <property type="match status" value="1"/>
</dbReference>
<evidence type="ECO:0000259" key="2">
    <source>
        <dbReference type="PROSITE" id="PS50234"/>
    </source>
</evidence>
<dbReference type="InterPro" id="IPR036465">
    <property type="entry name" value="vWFA_dom_sf"/>
</dbReference>
<dbReference type="EMBL" id="LAZR01031990">
    <property type="protein sequence ID" value="KKL52165.1"/>
    <property type="molecule type" value="Genomic_DNA"/>
</dbReference>
<feature type="non-terminal residue" evidence="3">
    <location>
        <position position="1"/>
    </location>
</feature>
<dbReference type="InterPro" id="IPR025861">
    <property type="entry name" value="CobT_VWA_dom"/>
</dbReference>
<comment type="caution">
    <text evidence="3">The sequence shown here is derived from an EMBL/GenBank/DDBJ whole genome shotgun (WGS) entry which is preliminary data.</text>
</comment>
<dbReference type="AlphaFoldDB" id="A0A0F9F4J1"/>
<feature type="compositionally biased region" description="Polar residues" evidence="1">
    <location>
        <begin position="1"/>
        <end position="13"/>
    </location>
</feature>
<reference evidence="3" key="1">
    <citation type="journal article" date="2015" name="Nature">
        <title>Complex archaea that bridge the gap between prokaryotes and eukaryotes.</title>
        <authorList>
            <person name="Spang A."/>
            <person name="Saw J.H."/>
            <person name="Jorgensen S.L."/>
            <person name="Zaremba-Niedzwiedzka K."/>
            <person name="Martijn J."/>
            <person name="Lind A.E."/>
            <person name="van Eijk R."/>
            <person name="Schleper C."/>
            <person name="Guy L."/>
            <person name="Ettema T.J."/>
        </authorList>
    </citation>
    <scope>NUCLEOTIDE SEQUENCE</scope>
</reference>
<dbReference type="PANTHER" id="PTHR41248">
    <property type="entry name" value="NORD PROTEIN"/>
    <property type="match status" value="1"/>
</dbReference>
<dbReference type="PANTHER" id="PTHR41248:SF1">
    <property type="entry name" value="NORD PROTEIN"/>
    <property type="match status" value="1"/>
</dbReference>
<evidence type="ECO:0000313" key="3">
    <source>
        <dbReference type="EMBL" id="KKL52165.1"/>
    </source>
</evidence>
<feature type="region of interest" description="Disordered" evidence="1">
    <location>
        <begin position="1"/>
        <end position="82"/>
    </location>
</feature>